<name>A0A2X0LB79_9BASI</name>
<organism evidence="1 2">
    <name type="scientific">Microbotryum saponariae</name>
    <dbReference type="NCBI Taxonomy" id="289078"/>
    <lineage>
        <taxon>Eukaryota</taxon>
        <taxon>Fungi</taxon>
        <taxon>Dikarya</taxon>
        <taxon>Basidiomycota</taxon>
        <taxon>Pucciniomycotina</taxon>
        <taxon>Microbotryomycetes</taxon>
        <taxon>Microbotryales</taxon>
        <taxon>Microbotryaceae</taxon>
        <taxon>Microbotryum</taxon>
    </lineage>
</organism>
<gene>
    <name evidence="1" type="ORF">BZ3500_MVSOF-1268-A1-R1_CHR7-3G09630</name>
</gene>
<evidence type="ECO:0000313" key="1">
    <source>
        <dbReference type="EMBL" id="SDA02310.1"/>
    </source>
</evidence>
<dbReference type="InterPro" id="IPR032675">
    <property type="entry name" value="LRR_dom_sf"/>
</dbReference>
<dbReference type="Gene3D" id="3.80.10.10">
    <property type="entry name" value="Ribonuclease Inhibitor"/>
    <property type="match status" value="1"/>
</dbReference>
<keyword evidence="2" id="KW-1185">Reference proteome</keyword>
<evidence type="ECO:0000313" key="2">
    <source>
        <dbReference type="Proteomes" id="UP000249723"/>
    </source>
</evidence>
<proteinExistence type="predicted"/>
<dbReference type="EMBL" id="FMWP01000125">
    <property type="protein sequence ID" value="SDA02310.1"/>
    <property type="molecule type" value="Genomic_DNA"/>
</dbReference>
<sequence>MTLRRRSGVEVKREYAEECQQLWQPRVETRQTPAEVIYRILGFLFAQAVEEDGPDYSDRLLCLTVSRQWFRMTISLLYRDVYLTSYLQVDAFVNAYTSLGTALAPVVHSLRLTAMSRFAPALKRILCQCPSIRKLELPEICSSEVWRVLYDALHSRPPRQFYLHHFDGPCIGGPQGLAIQSALGSELQSLTLSRIDLVKRESIEQLHSIWRMNTQAPSVRTHLVTGGLRELTLRSGKVSVLFFGMLQGGCPNLRNGDGNKDSFSLPQFVESLNDGLLELEWLVDSPVFEGSFDTLLGHLTNLRRLTMHLRYFTTNISRGLSASTLDHLALHPDPQCLGGIKAPALIAKSNAVVQLMGKIANKGWAQSVDWDYEEGPDATVKYEVVKRMLANAEAAGVSGQELDLPVF</sequence>
<dbReference type="AlphaFoldDB" id="A0A2X0LB79"/>
<reference evidence="2" key="1">
    <citation type="submission" date="2016-10" db="EMBL/GenBank/DDBJ databases">
        <authorList>
            <person name="Jeantristanb JTB J.-T."/>
            <person name="Ricardo R."/>
        </authorList>
    </citation>
    <scope>NUCLEOTIDE SEQUENCE [LARGE SCALE GENOMIC DNA]</scope>
</reference>
<dbReference type="Proteomes" id="UP000249723">
    <property type="component" value="Unassembled WGS sequence"/>
</dbReference>
<protein>
    <submittedName>
        <fullName evidence="1">BZ3500_MvSof-1268-A1-R1_Chr7-3g09630 protein</fullName>
    </submittedName>
</protein>
<accession>A0A2X0LB79</accession>